<dbReference type="Pfam" id="PF02872">
    <property type="entry name" value="5_nucleotid_C"/>
    <property type="match status" value="1"/>
</dbReference>
<comment type="caution">
    <text evidence="6">The sequence shown here is derived from an EMBL/GenBank/DDBJ whole genome shotgun (WGS) entry which is preliminary data.</text>
</comment>
<evidence type="ECO:0000256" key="2">
    <source>
        <dbReference type="RuleBase" id="RU362119"/>
    </source>
</evidence>
<accession>A0A9Q3XT68</accession>
<proteinExistence type="inferred from homology"/>
<dbReference type="Gene3D" id="3.60.21.10">
    <property type="match status" value="1"/>
</dbReference>
<evidence type="ECO:0000259" key="4">
    <source>
        <dbReference type="Pfam" id="PF02872"/>
    </source>
</evidence>
<dbReference type="Proteomes" id="UP000199271">
    <property type="component" value="Unassembled WGS sequence"/>
</dbReference>
<keyword evidence="2 5" id="KW-0378">Hydrolase</keyword>
<dbReference type="Gene3D" id="3.90.780.10">
    <property type="entry name" value="5'-Nucleotidase, C-terminal domain"/>
    <property type="match status" value="1"/>
</dbReference>
<dbReference type="GO" id="GO:0008663">
    <property type="term" value="F:2',3'-cyclic-nucleotide 2'-phosphodiesterase activity"/>
    <property type="evidence" value="ECO:0007669"/>
    <property type="project" value="UniProtKB-EC"/>
</dbReference>
<dbReference type="GO" id="GO:0000166">
    <property type="term" value="F:nucleotide binding"/>
    <property type="evidence" value="ECO:0007669"/>
    <property type="project" value="UniProtKB-KW"/>
</dbReference>
<dbReference type="InterPro" id="IPR006179">
    <property type="entry name" value="5_nucleotidase/apyrase"/>
</dbReference>
<sequence>MKQFKLYYTSDVHGYLLPTDYIKKGNQPLGLSNVAANFKKDGNTIIIDGGDMYQGSPMLQYLQKTHDIDAVTVAMNLAEYDYVTLGNHDFNFGYDTLQKHLTQLNATVIAENVVDKSGNTLYPAQVKVLENGTKVGLIGLVTDYINVWEKPEHLTGIMIESPLIKASHTIAKLRQEVDVVIGVYHGGYERDMVTGKVVSDTSENIAWQLTKELDLDVLLTGHQHGNVSPRVINGVLTLQMPNQAKMYAEIDGIKTDDQWEISAETKPAGVVSQANIVTALQPLQTQVENWLDQPIVQLDTGIPTQEPLFLAQYGNKILAWIANVQLQASQSDITLVSLNNNPSSLPKNLTLRNILQNYPFDNTLITKRVSGHDLRLSLEHTAKYFVLNNGQLVVNPEWLMPKVEHYNYDLAFGITYELDITRPMNERVTKLQYHDVDIEDKDEFTISMNNYRAVGGGNYQEYAQSKTILVGDQSIQDMLITFFKTNKHLSDSPKLQLKVKL</sequence>
<keyword evidence="2" id="KW-0547">Nucleotide-binding</keyword>
<feature type="domain" description="Calcineurin-like phosphoesterase" evidence="3">
    <location>
        <begin position="5"/>
        <end position="225"/>
    </location>
</feature>
<evidence type="ECO:0000313" key="8">
    <source>
        <dbReference type="Proteomes" id="UP000752647"/>
    </source>
</evidence>
<dbReference type="AlphaFoldDB" id="A0A9Q3XT68"/>
<evidence type="ECO:0000313" key="6">
    <source>
        <dbReference type="EMBL" id="MBZ5962355.1"/>
    </source>
</evidence>
<keyword evidence="1" id="KW-0732">Signal</keyword>
<dbReference type="OMA" id="EKAQYPM"/>
<dbReference type="Pfam" id="PF00149">
    <property type="entry name" value="Metallophos"/>
    <property type="match status" value="1"/>
</dbReference>
<evidence type="ECO:0000259" key="3">
    <source>
        <dbReference type="Pfam" id="PF00149"/>
    </source>
</evidence>
<dbReference type="EMBL" id="FBSY01000020">
    <property type="protein sequence ID" value="CUW19507.1"/>
    <property type="molecule type" value="Genomic_DNA"/>
</dbReference>
<dbReference type="PANTHER" id="PTHR11575">
    <property type="entry name" value="5'-NUCLEOTIDASE-RELATED"/>
    <property type="match status" value="1"/>
</dbReference>
<dbReference type="SUPFAM" id="SSF56300">
    <property type="entry name" value="Metallo-dependent phosphatases"/>
    <property type="match status" value="1"/>
</dbReference>
<dbReference type="InterPro" id="IPR036907">
    <property type="entry name" value="5'-Nucleotdase_C_sf"/>
</dbReference>
<dbReference type="Proteomes" id="UP000752647">
    <property type="component" value="Unassembled WGS sequence"/>
</dbReference>
<dbReference type="SUPFAM" id="SSF55816">
    <property type="entry name" value="5'-nucleotidase (syn. UDP-sugar hydrolase), C-terminal domain"/>
    <property type="match status" value="1"/>
</dbReference>
<dbReference type="PANTHER" id="PTHR11575:SF6">
    <property type="entry name" value="2',3'-CYCLIC-NUCLEOTIDE 2'-PHOSPHODIESTERASE_3'-NUCLEOTIDASE"/>
    <property type="match status" value="1"/>
</dbReference>
<dbReference type="GO" id="GO:0009166">
    <property type="term" value="P:nucleotide catabolic process"/>
    <property type="evidence" value="ECO:0007669"/>
    <property type="project" value="InterPro"/>
</dbReference>
<feature type="domain" description="5'-Nucleotidase C-terminal" evidence="4">
    <location>
        <begin position="317"/>
        <end position="460"/>
    </location>
</feature>
<dbReference type="PRINTS" id="PR01607">
    <property type="entry name" value="APYRASEFAMLY"/>
</dbReference>
<dbReference type="EMBL" id="JAHBFI010000009">
    <property type="protein sequence ID" value="MBZ5962355.1"/>
    <property type="molecule type" value="Genomic_DNA"/>
</dbReference>
<dbReference type="InterPro" id="IPR004843">
    <property type="entry name" value="Calcineurin-like_PHP"/>
</dbReference>
<comment type="similarity">
    <text evidence="2">Belongs to the 5'-nucleotidase family.</text>
</comment>
<name>A0A9Q3XT68_9LACO</name>
<organism evidence="6 8">
    <name type="scientific">Leuconostoc gasicomitatum</name>
    <dbReference type="NCBI Taxonomy" id="115778"/>
    <lineage>
        <taxon>Bacteria</taxon>
        <taxon>Bacillati</taxon>
        <taxon>Bacillota</taxon>
        <taxon>Bacilli</taxon>
        <taxon>Lactobacillales</taxon>
        <taxon>Lactobacillaceae</taxon>
        <taxon>Leuconostoc</taxon>
        <taxon>Leuconostoc gelidum group</taxon>
    </lineage>
</organism>
<reference evidence="5 7" key="1">
    <citation type="submission" date="2015-12" db="EMBL/GenBank/DDBJ databases">
        <authorList>
            <person name="Andreevskaya M."/>
        </authorList>
    </citation>
    <scope>NUCLEOTIDE SEQUENCE [LARGE SCALE GENOMIC DNA]</scope>
    <source>
        <strain evidence="5 7">C122c</strain>
    </source>
</reference>
<evidence type="ECO:0000256" key="1">
    <source>
        <dbReference type="ARBA" id="ARBA00022729"/>
    </source>
</evidence>
<dbReference type="InterPro" id="IPR008334">
    <property type="entry name" value="5'-Nucleotdase_C"/>
</dbReference>
<keyword evidence="7" id="KW-1185">Reference proteome</keyword>
<protein>
    <submittedName>
        <fullName evidence="5">2',3'-cyclic-nucleotide 2'-phosphodiesterase</fullName>
        <ecNumber evidence="5">3.1.4.16</ecNumber>
    </submittedName>
    <submittedName>
        <fullName evidence="6">Bifunctional metallophosphatase/5'-nucleotidase</fullName>
    </submittedName>
</protein>
<reference evidence="6" key="2">
    <citation type="submission" date="2021-05" db="EMBL/GenBank/DDBJ databases">
        <title>Pangenome of Leuconostoc gelidum warrants species status for Leuconostoc gelidum subsp. gasicomitatum.</title>
        <authorList>
            <person name="Johansson P."/>
            <person name="Sade E."/>
            <person name="Hultman J."/>
            <person name="Auvinen P."/>
            <person name="Bjorkroth J."/>
        </authorList>
    </citation>
    <scope>NUCLEOTIDE SEQUENCE</scope>
    <source>
        <strain evidence="6">A.21.4</strain>
    </source>
</reference>
<dbReference type="RefSeq" id="WP_013232006.1">
    <property type="nucleotide sequence ID" value="NZ_BPKT01000012.1"/>
</dbReference>
<dbReference type="InterPro" id="IPR029052">
    <property type="entry name" value="Metallo-depent_PP-like"/>
</dbReference>
<dbReference type="GO" id="GO:0030288">
    <property type="term" value="C:outer membrane-bounded periplasmic space"/>
    <property type="evidence" value="ECO:0007669"/>
    <property type="project" value="TreeGrafter"/>
</dbReference>
<dbReference type="GeneID" id="34301384"/>
<gene>
    <name evidence="5" type="ORF">C122C_0272</name>
    <name evidence="6" type="ORF">KIJ12_04170</name>
</gene>
<evidence type="ECO:0000313" key="5">
    <source>
        <dbReference type="EMBL" id="CUW19507.1"/>
    </source>
</evidence>
<dbReference type="EC" id="3.1.4.16" evidence="5"/>
<evidence type="ECO:0000313" key="7">
    <source>
        <dbReference type="Proteomes" id="UP000199271"/>
    </source>
</evidence>